<reference evidence="2" key="1">
    <citation type="journal article" date="2020" name="Stud. Mycol.">
        <title>101 Dothideomycetes genomes: a test case for predicting lifestyles and emergence of pathogens.</title>
        <authorList>
            <person name="Haridas S."/>
            <person name="Albert R."/>
            <person name="Binder M."/>
            <person name="Bloem J."/>
            <person name="Labutti K."/>
            <person name="Salamov A."/>
            <person name="Andreopoulos B."/>
            <person name="Baker S."/>
            <person name="Barry K."/>
            <person name="Bills G."/>
            <person name="Bluhm B."/>
            <person name="Cannon C."/>
            <person name="Castanera R."/>
            <person name="Culley D."/>
            <person name="Daum C."/>
            <person name="Ezra D."/>
            <person name="Gonzalez J."/>
            <person name="Henrissat B."/>
            <person name="Kuo A."/>
            <person name="Liang C."/>
            <person name="Lipzen A."/>
            <person name="Lutzoni F."/>
            <person name="Magnuson J."/>
            <person name="Mondo S."/>
            <person name="Nolan M."/>
            <person name="Ohm R."/>
            <person name="Pangilinan J."/>
            <person name="Park H.-J."/>
            <person name="Ramirez L."/>
            <person name="Alfaro M."/>
            <person name="Sun H."/>
            <person name="Tritt A."/>
            <person name="Yoshinaga Y."/>
            <person name="Zwiers L.-H."/>
            <person name="Turgeon B."/>
            <person name="Goodwin S."/>
            <person name="Spatafora J."/>
            <person name="Crous P."/>
            <person name="Grigoriev I."/>
        </authorList>
    </citation>
    <scope>NUCLEOTIDE SEQUENCE</scope>
    <source>
        <strain evidence="2">ATCC 36951</strain>
    </source>
</reference>
<keyword evidence="3" id="KW-1185">Reference proteome</keyword>
<dbReference type="EMBL" id="ML993580">
    <property type="protein sequence ID" value="KAF2173236.1"/>
    <property type="molecule type" value="Genomic_DNA"/>
</dbReference>
<gene>
    <name evidence="2" type="ORF">M409DRAFT_49709</name>
</gene>
<evidence type="ECO:0000313" key="3">
    <source>
        <dbReference type="Proteomes" id="UP000799537"/>
    </source>
</evidence>
<dbReference type="OrthoDB" id="9986861at2759"/>
<dbReference type="AlphaFoldDB" id="A0A6A6D6E1"/>
<sequence>MTSILIAGVATAWLQEASTQGIDIGTRNDPTKIAASAKILQQDLKSFHNTTFEIAFLHPGDASKWKKFVSVLRSRKWDCVSLGGGVRTIPELGDYFTDLVREVVREQPGARLIFPLLPEDAGPAIRKYLPQAS</sequence>
<evidence type="ECO:0000313" key="2">
    <source>
        <dbReference type="EMBL" id="KAF2173236.1"/>
    </source>
</evidence>
<dbReference type="RefSeq" id="XP_033674125.1">
    <property type="nucleotide sequence ID" value="XM_033811320.1"/>
</dbReference>
<accession>A0A6A6D6E1</accession>
<protein>
    <submittedName>
        <fullName evidence="2">Uncharacterized protein</fullName>
    </submittedName>
</protein>
<keyword evidence="1" id="KW-0732">Signal</keyword>
<name>A0A6A6D6E1_ZASCE</name>
<feature type="signal peptide" evidence="1">
    <location>
        <begin position="1"/>
        <end position="19"/>
    </location>
</feature>
<dbReference type="GeneID" id="54564592"/>
<feature type="chain" id="PRO_5025654708" evidence="1">
    <location>
        <begin position="20"/>
        <end position="133"/>
    </location>
</feature>
<dbReference type="Proteomes" id="UP000799537">
    <property type="component" value="Unassembled WGS sequence"/>
</dbReference>
<organism evidence="2 3">
    <name type="scientific">Zasmidium cellare ATCC 36951</name>
    <dbReference type="NCBI Taxonomy" id="1080233"/>
    <lineage>
        <taxon>Eukaryota</taxon>
        <taxon>Fungi</taxon>
        <taxon>Dikarya</taxon>
        <taxon>Ascomycota</taxon>
        <taxon>Pezizomycotina</taxon>
        <taxon>Dothideomycetes</taxon>
        <taxon>Dothideomycetidae</taxon>
        <taxon>Mycosphaerellales</taxon>
        <taxon>Mycosphaerellaceae</taxon>
        <taxon>Zasmidium</taxon>
    </lineage>
</organism>
<evidence type="ECO:0000256" key="1">
    <source>
        <dbReference type="SAM" id="SignalP"/>
    </source>
</evidence>
<proteinExistence type="predicted"/>